<dbReference type="OrthoDB" id="8080938at2"/>
<feature type="domain" description="SnoaL-like" evidence="1">
    <location>
        <begin position="10"/>
        <end position="105"/>
    </location>
</feature>
<keyword evidence="3" id="KW-1185">Reference proteome</keyword>
<dbReference type="AlphaFoldDB" id="A0A4U5WB26"/>
<name>A0A4U5WB26_STRLS</name>
<protein>
    <submittedName>
        <fullName evidence="2">Nuclear transport factor 2 family protein</fullName>
    </submittedName>
</protein>
<accession>A0A4U5WB26</accession>
<dbReference type="InterPro" id="IPR037401">
    <property type="entry name" value="SnoaL-like"/>
</dbReference>
<comment type="caution">
    <text evidence="2">The sequence shown here is derived from an EMBL/GenBank/DDBJ whole genome shotgun (WGS) entry which is preliminary data.</text>
</comment>
<evidence type="ECO:0000313" key="2">
    <source>
        <dbReference type="EMBL" id="TKS98897.1"/>
    </source>
</evidence>
<dbReference type="RefSeq" id="WP_137304800.1">
    <property type="nucleotide sequence ID" value="NZ_SZNQ01000001.1"/>
</dbReference>
<dbReference type="EMBL" id="SZNQ01000001">
    <property type="protein sequence ID" value="TKS98897.1"/>
    <property type="molecule type" value="Genomic_DNA"/>
</dbReference>
<gene>
    <name evidence="2" type="ORF">E4U91_01310</name>
</gene>
<dbReference type="InterPro" id="IPR032710">
    <property type="entry name" value="NTF2-like_dom_sf"/>
</dbReference>
<dbReference type="Proteomes" id="UP000305929">
    <property type="component" value="Unassembled WGS sequence"/>
</dbReference>
<dbReference type="SUPFAM" id="SSF54427">
    <property type="entry name" value="NTF2-like"/>
    <property type="match status" value="1"/>
</dbReference>
<evidence type="ECO:0000259" key="1">
    <source>
        <dbReference type="Pfam" id="PF12680"/>
    </source>
</evidence>
<dbReference type="Pfam" id="PF12680">
    <property type="entry name" value="SnoaL_2"/>
    <property type="match status" value="1"/>
</dbReference>
<dbReference type="Gene3D" id="3.10.450.50">
    <property type="match status" value="1"/>
</dbReference>
<reference evidence="2 3" key="1">
    <citation type="submission" date="2019-04" db="EMBL/GenBank/DDBJ databases">
        <title>Streptomyces lasaliensis sp. nov., an Actinomycete isolated from soil which produces the polyether antibiotic lasalocid.</title>
        <authorList>
            <person name="Erwin G."/>
            <person name="Haber C."/>
        </authorList>
    </citation>
    <scope>NUCLEOTIDE SEQUENCE [LARGE SCALE GENOMIC DNA]</scope>
    <source>
        <strain evidence="2 3">X-537</strain>
    </source>
</reference>
<sequence length="109" mass="11948">MSGAEVPAAVKAFIDATNRADDDAFVDAFTDDAHLYDYGREFHGHDGVRDWNGTDNIGVQAHFELVDATAGGEEDTYVVTLKVTSHRYNGTGPMTFRLRDGRIADLRIG</sequence>
<proteinExistence type="predicted"/>
<organism evidence="2 3">
    <name type="scientific">Streptomyces lasalocidi</name>
    <name type="common">Streptomyces lasaliensis</name>
    <dbReference type="NCBI Taxonomy" id="324833"/>
    <lineage>
        <taxon>Bacteria</taxon>
        <taxon>Bacillati</taxon>
        <taxon>Actinomycetota</taxon>
        <taxon>Actinomycetes</taxon>
        <taxon>Kitasatosporales</taxon>
        <taxon>Streptomycetaceae</taxon>
        <taxon>Streptomyces</taxon>
    </lineage>
</organism>
<evidence type="ECO:0000313" key="3">
    <source>
        <dbReference type="Proteomes" id="UP000305929"/>
    </source>
</evidence>